<dbReference type="Proteomes" id="UP000234382">
    <property type="component" value="Unassembled WGS sequence"/>
</dbReference>
<dbReference type="PANTHER" id="PTHR40267:SF1">
    <property type="entry name" value="BLR3294 PROTEIN"/>
    <property type="match status" value="1"/>
</dbReference>
<dbReference type="GO" id="GO:0050076">
    <property type="term" value="F:maleate isomerase activity"/>
    <property type="evidence" value="ECO:0007669"/>
    <property type="project" value="UniProtKB-EC"/>
</dbReference>
<sequence length="260" mass="27550">MWKYDGWDSAVKLGIVTPHADIGPEAEFQAMLSALPVTVHGARVDFSAMHPGGKIDEKIAVDPVLDFIRPEVIDRIVDSLSCSPLDAIGLAFTSSSFKIGAEQERELLQRLKAVSHGIRLETTGTAAVSAIRALDLKRIAVMAPSWFDAQLCQEGQAYFISQDVDVISTTASGPLGGPLRITAETTAEAVTRLVEDSGAEAVFIAGNGQRAIGAIDAIERSLGVTVLTANQVLLWSSLAGSDLCRQVSGYGRLFPEAGEG</sequence>
<protein>
    <submittedName>
        <fullName evidence="1">Maleate isomerase</fullName>
        <ecNumber evidence="1">5.2.1.1</ecNumber>
    </submittedName>
</protein>
<gene>
    <name evidence="1" type="ORF">BI49514_03104</name>
</gene>
<reference evidence="2" key="1">
    <citation type="submission" date="2017-03" db="EMBL/GenBank/DDBJ databases">
        <authorList>
            <person name="Monnet C."/>
        </authorList>
    </citation>
    <scope>NUCLEOTIDE SEQUENCE [LARGE SCALE GENOMIC DNA]</scope>
    <source>
        <strain evidence="2">ATCC 49514</strain>
    </source>
</reference>
<dbReference type="Pfam" id="PF17645">
    <property type="entry name" value="Amdase"/>
    <property type="match status" value="1"/>
</dbReference>
<evidence type="ECO:0000313" key="1">
    <source>
        <dbReference type="EMBL" id="SMX99846.1"/>
    </source>
</evidence>
<dbReference type="EC" id="5.2.1.1" evidence="1"/>
<proteinExistence type="predicted"/>
<evidence type="ECO:0000313" key="2">
    <source>
        <dbReference type="Proteomes" id="UP000234382"/>
    </source>
</evidence>
<dbReference type="EMBL" id="FXYX01000037">
    <property type="protein sequence ID" value="SMX99846.1"/>
    <property type="molecule type" value="Genomic_DNA"/>
</dbReference>
<dbReference type="InterPro" id="IPR053714">
    <property type="entry name" value="Iso_Racemase_Enz_sf"/>
</dbReference>
<accession>A0A2H1KJF0</accession>
<dbReference type="InterPro" id="IPR026286">
    <property type="entry name" value="MaiA/AMDase"/>
</dbReference>
<keyword evidence="2" id="KW-1185">Reference proteome</keyword>
<keyword evidence="1" id="KW-0413">Isomerase</keyword>
<dbReference type="AlphaFoldDB" id="A0A2H1KJF0"/>
<organism evidence="1 2">
    <name type="scientific">Brevibacterium iodinum ATCC 49514</name>
    <dbReference type="NCBI Taxonomy" id="1255616"/>
    <lineage>
        <taxon>Bacteria</taxon>
        <taxon>Bacillati</taxon>
        <taxon>Actinomycetota</taxon>
        <taxon>Actinomycetes</taxon>
        <taxon>Micrococcales</taxon>
        <taxon>Brevibacteriaceae</taxon>
        <taxon>Brevibacterium</taxon>
    </lineage>
</organism>
<dbReference type="PANTHER" id="PTHR40267">
    <property type="entry name" value="BLR3294 PROTEIN"/>
    <property type="match status" value="1"/>
</dbReference>
<dbReference type="Gene3D" id="3.40.50.12500">
    <property type="match status" value="1"/>
</dbReference>
<name>A0A2H1KJF0_9MICO</name>
<dbReference type="RefSeq" id="WP_101547362.1">
    <property type="nucleotide sequence ID" value="NZ_FXYX01000037.1"/>
</dbReference>